<dbReference type="Proteomes" id="UP000266841">
    <property type="component" value="Unassembled WGS sequence"/>
</dbReference>
<feature type="compositionally biased region" description="Basic and acidic residues" evidence="1">
    <location>
        <begin position="80"/>
        <end position="89"/>
    </location>
</feature>
<evidence type="ECO:0000313" key="3">
    <source>
        <dbReference type="Proteomes" id="UP000266841"/>
    </source>
</evidence>
<sequence>MRFCPPNKPSSSTDDWAKRQGENRDLKTRKGRRMSTTRGRQEKPGTRNEAKRQAGSQGNETTLKGRKTEERPRSPYQRGGGEERSRHPFAECAGQSIAGAAESNRRVENRVLS</sequence>
<feature type="compositionally biased region" description="Basic and acidic residues" evidence="1">
    <location>
        <begin position="15"/>
        <end position="28"/>
    </location>
</feature>
<protein>
    <submittedName>
        <fullName evidence="2">Uncharacterized protein</fullName>
    </submittedName>
</protein>
<accession>K0RC77</accession>
<feature type="compositionally biased region" description="Basic and acidic residues" evidence="1">
    <location>
        <begin position="103"/>
        <end position="113"/>
    </location>
</feature>
<reference evidence="2 3" key="1">
    <citation type="journal article" date="2012" name="Genome Biol.">
        <title>Genome and low-iron response of an oceanic diatom adapted to chronic iron limitation.</title>
        <authorList>
            <person name="Lommer M."/>
            <person name="Specht M."/>
            <person name="Roy A.S."/>
            <person name="Kraemer L."/>
            <person name="Andreson R."/>
            <person name="Gutowska M.A."/>
            <person name="Wolf J."/>
            <person name="Bergner S.V."/>
            <person name="Schilhabel M.B."/>
            <person name="Klostermeier U.C."/>
            <person name="Beiko R.G."/>
            <person name="Rosenstiel P."/>
            <person name="Hippler M."/>
            <person name="Laroche J."/>
        </authorList>
    </citation>
    <scope>NUCLEOTIDE SEQUENCE [LARGE SCALE GENOMIC DNA]</scope>
    <source>
        <strain evidence="2 3">CCMP1005</strain>
    </source>
</reference>
<evidence type="ECO:0000313" key="2">
    <source>
        <dbReference type="EMBL" id="EJK49884.1"/>
    </source>
</evidence>
<name>K0RC77_THAOC</name>
<proteinExistence type="predicted"/>
<dbReference type="EMBL" id="AGNL01044363">
    <property type="protein sequence ID" value="EJK49884.1"/>
    <property type="molecule type" value="Genomic_DNA"/>
</dbReference>
<keyword evidence="3" id="KW-1185">Reference proteome</keyword>
<evidence type="ECO:0000256" key="1">
    <source>
        <dbReference type="SAM" id="MobiDB-lite"/>
    </source>
</evidence>
<dbReference type="AlphaFoldDB" id="K0RC77"/>
<organism evidence="2 3">
    <name type="scientific">Thalassiosira oceanica</name>
    <name type="common">Marine diatom</name>
    <dbReference type="NCBI Taxonomy" id="159749"/>
    <lineage>
        <taxon>Eukaryota</taxon>
        <taxon>Sar</taxon>
        <taxon>Stramenopiles</taxon>
        <taxon>Ochrophyta</taxon>
        <taxon>Bacillariophyta</taxon>
        <taxon>Coscinodiscophyceae</taxon>
        <taxon>Thalassiosirophycidae</taxon>
        <taxon>Thalassiosirales</taxon>
        <taxon>Thalassiosiraceae</taxon>
        <taxon>Thalassiosira</taxon>
    </lineage>
</organism>
<comment type="caution">
    <text evidence="2">The sequence shown here is derived from an EMBL/GenBank/DDBJ whole genome shotgun (WGS) entry which is preliminary data.</text>
</comment>
<gene>
    <name evidence="2" type="ORF">THAOC_31192</name>
</gene>
<feature type="compositionally biased region" description="Basic and acidic residues" evidence="1">
    <location>
        <begin position="39"/>
        <end position="52"/>
    </location>
</feature>
<feature type="region of interest" description="Disordered" evidence="1">
    <location>
        <begin position="1"/>
        <end position="113"/>
    </location>
</feature>